<dbReference type="Pfam" id="PF13847">
    <property type="entry name" value="Methyltransf_31"/>
    <property type="match status" value="1"/>
</dbReference>
<evidence type="ECO:0000256" key="5">
    <source>
        <dbReference type="ARBA" id="ARBA00034545"/>
    </source>
</evidence>
<dbReference type="CDD" id="cd02440">
    <property type="entry name" value="AdoMet_MTases"/>
    <property type="match status" value="1"/>
</dbReference>
<proteinExistence type="inferred from homology"/>
<evidence type="ECO:0000256" key="4">
    <source>
        <dbReference type="ARBA" id="ARBA00034521"/>
    </source>
</evidence>
<feature type="domain" description="Methyltransferase" evidence="9">
    <location>
        <begin position="73"/>
        <end position="220"/>
    </location>
</feature>
<comment type="catalytic activity">
    <reaction evidence="8">
        <text>arsenic triglutathione + 3 [thioredoxin]-dithiol + 3 S-adenosyl-L-methionine = trimethylarsine + 3 [thioredoxin]-disulfide + 3 glutathione + 3 S-adenosyl-L-homocysteine + 3 H(+)</text>
        <dbReference type="Rhea" id="RHEA:69432"/>
        <dbReference type="Rhea" id="RHEA-COMP:10698"/>
        <dbReference type="Rhea" id="RHEA-COMP:10700"/>
        <dbReference type="ChEBI" id="CHEBI:15378"/>
        <dbReference type="ChEBI" id="CHEBI:27130"/>
        <dbReference type="ChEBI" id="CHEBI:29950"/>
        <dbReference type="ChEBI" id="CHEBI:50058"/>
        <dbReference type="ChEBI" id="CHEBI:57856"/>
        <dbReference type="ChEBI" id="CHEBI:57925"/>
        <dbReference type="ChEBI" id="CHEBI:59789"/>
        <dbReference type="ChEBI" id="CHEBI:183640"/>
        <dbReference type="EC" id="2.1.1.137"/>
    </reaction>
</comment>
<dbReference type="RefSeq" id="WP_090663104.1">
    <property type="nucleotide sequence ID" value="NZ_FOXQ01000019.1"/>
</dbReference>
<dbReference type="SUPFAM" id="SSF53335">
    <property type="entry name" value="S-adenosyl-L-methionine-dependent methyltransferases"/>
    <property type="match status" value="1"/>
</dbReference>
<evidence type="ECO:0000256" key="1">
    <source>
        <dbReference type="ARBA" id="ARBA00022679"/>
    </source>
</evidence>
<keyword evidence="11" id="KW-1185">Reference proteome</keyword>
<evidence type="ECO:0000256" key="8">
    <source>
        <dbReference type="ARBA" id="ARBA00048428"/>
    </source>
</evidence>
<dbReference type="PANTHER" id="PTHR43675:SF8">
    <property type="entry name" value="ARSENITE METHYLTRANSFERASE"/>
    <property type="match status" value="1"/>
</dbReference>
<name>A0A1I5ZD06_9BACT</name>
<dbReference type="EC" id="2.1.1.137" evidence="4"/>
<protein>
    <recommendedName>
        <fullName evidence="5">Arsenite methyltransferase</fullName>
        <ecNumber evidence="4">2.1.1.137</ecNumber>
    </recommendedName>
</protein>
<comment type="similarity">
    <text evidence="3">Belongs to the methyltransferase superfamily. Arsenite methyltransferase family.</text>
</comment>
<dbReference type="GO" id="GO:0032259">
    <property type="term" value="P:methylation"/>
    <property type="evidence" value="ECO:0007669"/>
    <property type="project" value="UniProtKB-KW"/>
</dbReference>
<gene>
    <name evidence="10" type="ORF">SAMN05444277_11947</name>
</gene>
<dbReference type="NCBIfam" id="NF008823">
    <property type="entry name" value="PRK11873.1"/>
    <property type="match status" value="1"/>
</dbReference>
<evidence type="ECO:0000259" key="9">
    <source>
        <dbReference type="Pfam" id="PF13847"/>
    </source>
</evidence>
<keyword evidence="10" id="KW-0489">Methyltransferase</keyword>
<comment type="catalytic activity">
    <reaction evidence="6">
        <text>arsenic triglutathione + [thioredoxin]-dithiol + S-adenosyl-L-methionine + 2 H2O = methylarsonous acid + [thioredoxin]-disulfide + 3 glutathione + S-adenosyl-L-homocysteine + H(+)</text>
        <dbReference type="Rhea" id="RHEA:69460"/>
        <dbReference type="Rhea" id="RHEA-COMP:10698"/>
        <dbReference type="Rhea" id="RHEA-COMP:10700"/>
        <dbReference type="ChEBI" id="CHEBI:15377"/>
        <dbReference type="ChEBI" id="CHEBI:15378"/>
        <dbReference type="ChEBI" id="CHEBI:17826"/>
        <dbReference type="ChEBI" id="CHEBI:29950"/>
        <dbReference type="ChEBI" id="CHEBI:50058"/>
        <dbReference type="ChEBI" id="CHEBI:57856"/>
        <dbReference type="ChEBI" id="CHEBI:57925"/>
        <dbReference type="ChEBI" id="CHEBI:59789"/>
        <dbReference type="ChEBI" id="CHEBI:183640"/>
        <dbReference type="EC" id="2.1.1.137"/>
    </reaction>
</comment>
<organism evidence="10 11">
    <name type="scientific">Parafilimonas terrae</name>
    <dbReference type="NCBI Taxonomy" id="1465490"/>
    <lineage>
        <taxon>Bacteria</taxon>
        <taxon>Pseudomonadati</taxon>
        <taxon>Bacteroidota</taxon>
        <taxon>Chitinophagia</taxon>
        <taxon>Chitinophagales</taxon>
        <taxon>Chitinophagaceae</taxon>
        <taxon>Parafilimonas</taxon>
    </lineage>
</organism>
<evidence type="ECO:0000256" key="3">
    <source>
        <dbReference type="ARBA" id="ARBA00034487"/>
    </source>
</evidence>
<comment type="catalytic activity">
    <reaction evidence="7">
        <text>arsenic triglutathione + 2 [thioredoxin]-dithiol + 2 S-adenosyl-L-methionine + H2O = dimethylarsinous acid + 2 [thioredoxin]-disulfide + 3 glutathione + 2 S-adenosyl-L-homocysteine + 2 H(+)</text>
        <dbReference type="Rhea" id="RHEA:69464"/>
        <dbReference type="Rhea" id="RHEA-COMP:10698"/>
        <dbReference type="Rhea" id="RHEA-COMP:10700"/>
        <dbReference type="ChEBI" id="CHEBI:15377"/>
        <dbReference type="ChEBI" id="CHEBI:15378"/>
        <dbReference type="ChEBI" id="CHEBI:23808"/>
        <dbReference type="ChEBI" id="CHEBI:29950"/>
        <dbReference type="ChEBI" id="CHEBI:50058"/>
        <dbReference type="ChEBI" id="CHEBI:57856"/>
        <dbReference type="ChEBI" id="CHEBI:57925"/>
        <dbReference type="ChEBI" id="CHEBI:59789"/>
        <dbReference type="ChEBI" id="CHEBI:183640"/>
        <dbReference type="EC" id="2.1.1.137"/>
    </reaction>
</comment>
<dbReference type="AlphaFoldDB" id="A0A1I5ZD06"/>
<dbReference type="OrthoDB" id="9770553at2"/>
<evidence type="ECO:0000256" key="7">
    <source>
        <dbReference type="ARBA" id="ARBA00047943"/>
    </source>
</evidence>
<dbReference type="STRING" id="1465490.SAMN05444277_11947"/>
<accession>A0A1I5ZD06</accession>
<reference evidence="10 11" key="1">
    <citation type="submission" date="2016-10" db="EMBL/GenBank/DDBJ databases">
        <authorList>
            <person name="de Groot N.N."/>
        </authorList>
    </citation>
    <scope>NUCLEOTIDE SEQUENCE [LARGE SCALE GENOMIC DNA]</scope>
    <source>
        <strain evidence="10 11">DSM 28286</strain>
    </source>
</reference>
<dbReference type="EMBL" id="FOXQ01000019">
    <property type="protein sequence ID" value="SFQ54350.1"/>
    <property type="molecule type" value="Genomic_DNA"/>
</dbReference>
<dbReference type="InterPro" id="IPR029063">
    <property type="entry name" value="SAM-dependent_MTases_sf"/>
</dbReference>
<evidence type="ECO:0000313" key="10">
    <source>
        <dbReference type="EMBL" id="SFQ54350.1"/>
    </source>
</evidence>
<dbReference type="Proteomes" id="UP000199031">
    <property type="component" value="Unassembled WGS sequence"/>
</dbReference>
<dbReference type="PANTHER" id="PTHR43675">
    <property type="entry name" value="ARSENITE METHYLTRANSFERASE"/>
    <property type="match status" value="1"/>
</dbReference>
<dbReference type="GO" id="GO:0030791">
    <property type="term" value="F:arsenite methyltransferase activity"/>
    <property type="evidence" value="ECO:0007669"/>
    <property type="project" value="UniProtKB-EC"/>
</dbReference>
<dbReference type="InterPro" id="IPR026669">
    <property type="entry name" value="Arsenite_MeTrfase-like"/>
</dbReference>
<dbReference type="Gene3D" id="3.40.50.150">
    <property type="entry name" value="Vaccinia Virus protein VP39"/>
    <property type="match status" value="1"/>
</dbReference>
<keyword evidence="1 10" id="KW-0808">Transferase</keyword>
<evidence type="ECO:0000313" key="11">
    <source>
        <dbReference type="Proteomes" id="UP000199031"/>
    </source>
</evidence>
<keyword evidence="2" id="KW-0949">S-adenosyl-L-methionine</keyword>
<sequence length="281" mass="30468">METQKQLKEIVKQKYSEIALQDKETNQSSCCGSGGCSTEVYNIMSDDYSSVEGYNADADLGLGCGLPTQFAKIKKGDIVIDLGSGAGNDVFIARHETGETGKVIGIDFTPAMIERARQNAETRGFNNVEFRQGDIEDIPAGGNIADVIVSNCVLNLVPNKDGVMKEMYRVLKPGGHFSISDIVLEGELPKEIKQAAEMYAGCVTGAIQKQAYLELIESNGFENIIVQKNKAIVIPDDILQQYLSAEKLKAFKQSAAGITSITVYAEKPLKQKACCDTDCCN</sequence>
<evidence type="ECO:0000256" key="2">
    <source>
        <dbReference type="ARBA" id="ARBA00022691"/>
    </source>
</evidence>
<dbReference type="InterPro" id="IPR025714">
    <property type="entry name" value="Methyltranfer_dom"/>
</dbReference>
<evidence type="ECO:0000256" key="6">
    <source>
        <dbReference type="ARBA" id="ARBA00047941"/>
    </source>
</evidence>